<proteinExistence type="predicted"/>
<feature type="transmembrane region" description="Helical" evidence="6">
    <location>
        <begin position="435"/>
        <end position="451"/>
    </location>
</feature>
<dbReference type="OrthoDB" id="10262656at2759"/>
<evidence type="ECO:0000256" key="1">
    <source>
        <dbReference type="ARBA" id="ARBA00004141"/>
    </source>
</evidence>
<evidence type="ECO:0000313" key="8">
    <source>
        <dbReference type="EMBL" id="KAH7093771.1"/>
    </source>
</evidence>
<protein>
    <submittedName>
        <fullName evidence="8">Major facilitator superfamily domain-containing protein</fullName>
    </submittedName>
</protein>
<dbReference type="InterPro" id="IPR036259">
    <property type="entry name" value="MFS_trans_sf"/>
</dbReference>
<accession>A0A8K0RIX0</accession>
<evidence type="ECO:0000256" key="5">
    <source>
        <dbReference type="ARBA" id="ARBA00023136"/>
    </source>
</evidence>
<dbReference type="PANTHER" id="PTHR23504:SF6">
    <property type="entry name" value="MULTIDRUG TRANSPORTER, PUTATIVE (AFU_ORTHOLOGUE AFUA_4G08740)-RELATED"/>
    <property type="match status" value="1"/>
</dbReference>
<keyword evidence="2" id="KW-0813">Transport</keyword>
<feature type="transmembrane region" description="Helical" evidence="6">
    <location>
        <begin position="119"/>
        <end position="137"/>
    </location>
</feature>
<name>A0A8K0RIX0_9PLEO</name>
<gene>
    <name evidence="8" type="ORF">FB567DRAFT_610403</name>
</gene>
<dbReference type="Pfam" id="PF07690">
    <property type="entry name" value="MFS_1"/>
    <property type="match status" value="1"/>
</dbReference>
<evidence type="ECO:0000256" key="4">
    <source>
        <dbReference type="ARBA" id="ARBA00022989"/>
    </source>
</evidence>
<organism evidence="8 9">
    <name type="scientific">Paraphoma chrysanthemicola</name>
    <dbReference type="NCBI Taxonomy" id="798071"/>
    <lineage>
        <taxon>Eukaryota</taxon>
        <taxon>Fungi</taxon>
        <taxon>Dikarya</taxon>
        <taxon>Ascomycota</taxon>
        <taxon>Pezizomycotina</taxon>
        <taxon>Dothideomycetes</taxon>
        <taxon>Pleosporomycetidae</taxon>
        <taxon>Pleosporales</taxon>
        <taxon>Pleosporineae</taxon>
        <taxon>Phaeosphaeriaceae</taxon>
        <taxon>Paraphoma</taxon>
    </lineage>
</organism>
<keyword evidence="4 6" id="KW-1133">Transmembrane helix</keyword>
<feature type="transmembrane region" description="Helical" evidence="6">
    <location>
        <begin position="409"/>
        <end position="429"/>
    </location>
</feature>
<dbReference type="GO" id="GO:0022857">
    <property type="term" value="F:transmembrane transporter activity"/>
    <property type="evidence" value="ECO:0007669"/>
    <property type="project" value="InterPro"/>
</dbReference>
<dbReference type="SUPFAM" id="SSF103473">
    <property type="entry name" value="MFS general substrate transporter"/>
    <property type="match status" value="1"/>
</dbReference>
<comment type="subcellular location">
    <subcellularLocation>
        <location evidence="1">Membrane</location>
        <topology evidence="1">Multi-pass membrane protein</topology>
    </subcellularLocation>
</comment>
<feature type="transmembrane region" description="Helical" evidence="6">
    <location>
        <begin position="377"/>
        <end position="397"/>
    </location>
</feature>
<feature type="transmembrane region" description="Helical" evidence="6">
    <location>
        <begin position="331"/>
        <end position="357"/>
    </location>
</feature>
<feature type="domain" description="Major facilitator superfamily (MFS) profile" evidence="7">
    <location>
        <begin position="43"/>
        <end position="534"/>
    </location>
</feature>
<keyword evidence="5 6" id="KW-0472">Membrane</keyword>
<dbReference type="PANTHER" id="PTHR23504">
    <property type="entry name" value="MAJOR FACILITATOR SUPERFAMILY DOMAIN-CONTAINING PROTEIN 10"/>
    <property type="match status" value="1"/>
</dbReference>
<keyword evidence="3 6" id="KW-0812">Transmembrane</keyword>
<sequence length="534" mass="58459">MRAIALVEEEKLLGTSLHEKTTHEDQSRDDEQATWQNLPHKKQLFLIALCRLSTPLSNACLLPYLFFLVKSIISEPEHPTAPQQISRLTGLLVAAFPIGQMLTSMLWGRLSDVYGRKPAILLGLAISIVANVGFGFSRTIGMLVCWRIVAGMANGIVGVLRTMTAEIVQDRKHRPRAFLAPPVVFNSGRVIALAVGGCLADPVKNLPRLFGPSGLFNVYNHPEGVEWTLDYPYALPALFNGVVLSTCLVVAALWLRESHPTTPGFWHTSIIERFDRLFSRLRSRRYELVQSEDTPSANHTVSVAPQTSISTTATPKVPFRDIWTRDLCKKLCAFALLPLHNTTFLHIFPLLLSMPAILEQRPTLLSFKGGLGLSSPIVGLLLASFGIAGIILQLLVYPRIHASIGTLGVFRLANTIFPFAYMFAPYLSLLAGHDLLKWITLVAILFMQVMARTMAIPSSVLLLTDAAPSRSVLGTVHGTGNTVAAFASACGPAIGGVLLAKGIEFRSLFEQPLMLKTPVFDQSAGFQTFPASWE</sequence>
<evidence type="ECO:0000259" key="7">
    <source>
        <dbReference type="PROSITE" id="PS50850"/>
    </source>
</evidence>
<dbReference type="EMBL" id="JAGMVJ010000002">
    <property type="protein sequence ID" value="KAH7093771.1"/>
    <property type="molecule type" value="Genomic_DNA"/>
</dbReference>
<dbReference type="InterPro" id="IPR020846">
    <property type="entry name" value="MFS_dom"/>
</dbReference>
<dbReference type="AlphaFoldDB" id="A0A8K0RIX0"/>
<keyword evidence="9" id="KW-1185">Reference proteome</keyword>
<feature type="transmembrane region" description="Helical" evidence="6">
    <location>
        <begin position="233"/>
        <end position="255"/>
    </location>
</feature>
<feature type="transmembrane region" description="Helical" evidence="6">
    <location>
        <begin position="88"/>
        <end position="107"/>
    </location>
</feature>
<dbReference type="Gene3D" id="1.20.1250.20">
    <property type="entry name" value="MFS general substrate transporter like domains"/>
    <property type="match status" value="1"/>
</dbReference>
<dbReference type="InterPro" id="IPR011701">
    <property type="entry name" value="MFS"/>
</dbReference>
<dbReference type="Proteomes" id="UP000813461">
    <property type="component" value="Unassembled WGS sequence"/>
</dbReference>
<dbReference type="PROSITE" id="PS50850">
    <property type="entry name" value="MFS"/>
    <property type="match status" value="1"/>
</dbReference>
<evidence type="ECO:0000256" key="6">
    <source>
        <dbReference type="SAM" id="Phobius"/>
    </source>
</evidence>
<feature type="transmembrane region" description="Helical" evidence="6">
    <location>
        <begin position="144"/>
        <end position="163"/>
    </location>
</feature>
<evidence type="ECO:0000313" key="9">
    <source>
        <dbReference type="Proteomes" id="UP000813461"/>
    </source>
</evidence>
<evidence type="ECO:0000256" key="2">
    <source>
        <dbReference type="ARBA" id="ARBA00022448"/>
    </source>
</evidence>
<evidence type="ECO:0000256" key="3">
    <source>
        <dbReference type="ARBA" id="ARBA00022692"/>
    </source>
</evidence>
<dbReference type="GO" id="GO:0016020">
    <property type="term" value="C:membrane"/>
    <property type="evidence" value="ECO:0007669"/>
    <property type="project" value="UniProtKB-SubCell"/>
</dbReference>
<comment type="caution">
    <text evidence="8">The sequence shown here is derived from an EMBL/GenBank/DDBJ whole genome shotgun (WGS) entry which is preliminary data.</text>
</comment>
<reference evidence="8" key="1">
    <citation type="journal article" date="2021" name="Nat. Commun.">
        <title>Genetic determinants of endophytism in the Arabidopsis root mycobiome.</title>
        <authorList>
            <person name="Mesny F."/>
            <person name="Miyauchi S."/>
            <person name="Thiergart T."/>
            <person name="Pickel B."/>
            <person name="Atanasova L."/>
            <person name="Karlsson M."/>
            <person name="Huettel B."/>
            <person name="Barry K.W."/>
            <person name="Haridas S."/>
            <person name="Chen C."/>
            <person name="Bauer D."/>
            <person name="Andreopoulos W."/>
            <person name="Pangilinan J."/>
            <person name="LaButti K."/>
            <person name="Riley R."/>
            <person name="Lipzen A."/>
            <person name="Clum A."/>
            <person name="Drula E."/>
            <person name="Henrissat B."/>
            <person name="Kohler A."/>
            <person name="Grigoriev I.V."/>
            <person name="Martin F.M."/>
            <person name="Hacquard S."/>
        </authorList>
    </citation>
    <scope>NUCLEOTIDE SEQUENCE</scope>
    <source>
        <strain evidence="8">MPI-SDFR-AT-0120</strain>
    </source>
</reference>